<feature type="transmembrane region" description="Helical" evidence="5">
    <location>
        <begin position="196"/>
        <end position="216"/>
    </location>
</feature>
<keyword evidence="8" id="KW-0378">Hydrolase</keyword>
<evidence type="ECO:0000256" key="5">
    <source>
        <dbReference type="SAM" id="Phobius"/>
    </source>
</evidence>
<keyword evidence="2 5" id="KW-0812">Transmembrane</keyword>
<evidence type="ECO:0000259" key="6">
    <source>
        <dbReference type="Pfam" id="PF01694"/>
    </source>
</evidence>
<evidence type="ECO:0000313" key="10">
    <source>
        <dbReference type="Proteomes" id="UP001164790"/>
    </source>
</evidence>
<protein>
    <submittedName>
        <fullName evidence="8">Rhomboid family intramembrane serine protease</fullName>
    </submittedName>
</protein>
<organism evidence="7 9">
    <name type="scientific">Lacticaseibacillus chiayiensis</name>
    <dbReference type="NCBI Taxonomy" id="2100821"/>
    <lineage>
        <taxon>Bacteria</taxon>
        <taxon>Bacillati</taxon>
        <taxon>Bacillota</taxon>
        <taxon>Bacilli</taxon>
        <taxon>Lactobacillales</taxon>
        <taxon>Lactobacillaceae</taxon>
        <taxon>Lacticaseibacillus</taxon>
    </lineage>
</organism>
<dbReference type="Proteomes" id="UP000290475">
    <property type="component" value="Unassembled WGS sequence"/>
</dbReference>
<dbReference type="Gene3D" id="1.20.1540.10">
    <property type="entry name" value="Rhomboid-like"/>
    <property type="match status" value="1"/>
</dbReference>
<evidence type="ECO:0000256" key="1">
    <source>
        <dbReference type="ARBA" id="ARBA00004141"/>
    </source>
</evidence>
<dbReference type="GO" id="GO:0006508">
    <property type="term" value="P:proteolysis"/>
    <property type="evidence" value="ECO:0007669"/>
    <property type="project" value="UniProtKB-KW"/>
</dbReference>
<keyword evidence="4 5" id="KW-0472">Membrane</keyword>
<comment type="subcellular location">
    <subcellularLocation>
        <location evidence="1">Membrane</location>
        <topology evidence="1">Multi-pass membrane protein</topology>
    </subcellularLocation>
</comment>
<keyword evidence="10" id="KW-1185">Reference proteome</keyword>
<dbReference type="InterPro" id="IPR022764">
    <property type="entry name" value="Peptidase_S54_rhomboid_dom"/>
</dbReference>
<evidence type="ECO:0000313" key="7">
    <source>
        <dbReference type="EMBL" id="RXT30688.1"/>
    </source>
</evidence>
<name>A0A4Q1UI58_9LACO</name>
<accession>A0A4Q1UI58</accession>
<dbReference type="RefSeq" id="WP_129300628.1">
    <property type="nucleotide sequence ID" value="NZ_CP107523.1"/>
</dbReference>
<feature type="transmembrane region" description="Helical" evidence="5">
    <location>
        <begin position="166"/>
        <end position="184"/>
    </location>
</feature>
<feature type="transmembrane region" description="Helical" evidence="5">
    <location>
        <begin position="21"/>
        <end position="41"/>
    </location>
</feature>
<feature type="domain" description="Peptidase S54 rhomboid" evidence="6">
    <location>
        <begin position="58"/>
        <end position="210"/>
    </location>
</feature>
<feature type="transmembrane region" description="Helical" evidence="5">
    <location>
        <begin position="73"/>
        <end position="90"/>
    </location>
</feature>
<evidence type="ECO:0000313" key="8">
    <source>
        <dbReference type="EMBL" id="UYN56354.1"/>
    </source>
</evidence>
<dbReference type="SUPFAM" id="SSF144091">
    <property type="entry name" value="Rhomboid-like"/>
    <property type="match status" value="1"/>
</dbReference>
<dbReference type="GO" id="GO:0016020">
    <property type="term" value="C:membrane"/>
    <property type="evidence" value="ECO:0007669"/>
    <property type="project" value="UniProtKB-SubCell"/>
</dbReference>
<keyword evidence="3 5" id="KW-1133">Transmembrane helix</keyword>
<sequence>MKMKAMASRLLTAYQAIKGTLFICLTISIGYLFLFMLVSYFRVSTADFLISVPLTKEGQLWRSVPSLLFHANWVHFLSNLLGIILLGPFIERRMGAFGFVVAFIVIGFASDLIYAYLLGPVIEAYLGPVAYVSTVLGASSAVMGLIPLALMTAAIKAPPMSKFKRVLFGVIIYFLVLSSLPFWSEGIEEQVSDLCHLAGLLSGIFVSVAILVGAFFQKLKKQDRWHDKKMDTPCH</sequence>
<feature type="transmembrane region" description="Helical" evidence="5">
    <location>
        <begin position="129"/>
        <end position="154"/>
    </location>
</feature>
<evidence type="ECO:0000256" key="4">
    <source>
        <dbReference type="ARBA" id="ARBA00023136"/>
    </source>
</evidence>
<keyword evidence="8" id="KW-0645">Protease</keyword>
<dbReference type="PANTHER" id="PTHR43066">
    <property type="entry name" value="RHOMBOID-RELATED PROTEIN"/>
    <property type="match status" value="1"/>
</dbReference>
<proteinExistence type="predicted"/>
<dbReference type="AlphaFoldDB" id="A0A4Q1UI58"/>
<reference evidence="7 9" key="1">
    <citation type="submission" date="2017-01" db="EMBL/GenBank/DDBJ databases">
        <title>Lactobacillus chiayiensis sp. nov., a lactic acid bacterium isolated from compost.</title>
        <authorList>
            <person name="Huang C.-H."/>
        </authorList>
    </citation>
    <scope>NUCLEOTIDE SEQUENCE [LARGE SCALE GENOMIC DNA]</scope>
    <source>
        <strain evidence="7">Chh01</strain>
        <strain evidence="9">chh01</strain>
    </source>
</reference>
<dbReference type="Pfam" id="PF01694">
    <property type="entry name" value="Rhomboid"/>
    <property type="match status" value="1"/>
</dbReference>
<dbReference type="Proteomes" id="UP001164790">
    <property type="component" value="Chromosome"/>
</dbReference>
<feature type="transmembrane region" description="Helical" evidence="5">
    <location>
        <begin position="97"/>
        <end position="117"/>
    </location>
</feature>
<evidence type="ECO:0000256" key="2">
    <source>
        <dbReference type="ARBA" id="ARBA00022692"/>
    </source>
</evidence>
<evidence type="ECO:0000256" key="3">
    <source>
        <dbReference type="ARBA" id="ARBA00022989"/>
    </source>
</evidence>
<dbReference type="EMBL" id="CP107523">
    <property type="protein sequence ID" value="UYN56354.1"/>
    <property type="molecule type" value="Genomic_DNA"/>
</dbReference>
<dbReference type="InterPro" id="IPR035952">
    <property type="entry name" value="Rhomboid-like_sf"/>
</dbReference>
<reference evidence="8" key="2">
    <citation type="submission" date="2022-10" db="EMBL/GenBank/DDBJ databases">
        <title>Comparative genomic analysis and in-vitro probiotic properties of the potential probiotic L. chiayiensis AACE 3.</title>
        <authorList>
            <person name="Kang X."/>
        </authorList>
    </citation>
    <scope>NUCLEOTIDE SEQUENCE</scope>
    <source>
        <strain evidence="8">AACE 3</strain>
    </source>
</reference>
<evidence type="ECO:0000313" key="9">
    <source>
        <dbReference type="Proteomes" id="UP000290475"/>
    </source>
</evidence>
<gene>
    <name evidence="7" type="ORF">BVJ53_00280</name>
    <name evidence="8" type="ORF">OFW50_12950</name>
</gene>
<dbReference type="EMBL" id="MSSM01000001">
    <property type="protein sequence ID" value="RXT30688.1"/>
    <property type="molecule type" value="Genomic_DNA"/>
</dbReference>
<dbReference type="GO" id="GO:0004252">
    <property type="term" value="F:serine-type endopeptidase activity"/>
    <property type="evidence" value="ECO:0007669"/>
    <property type="project" value="InterPro"/>
</dbReference>